<feature type="transmembrane region" description="Helical" evidence="1">
    <location>
        <begin position="115"/>
        <end position="136"/>
    </location>
</feature>
<comment type="caution">
    <text evidence="2">The sequence shown here is derived from an EMBL/GenBank/DDBJ whole genome shotgun (WGS) entry which is preliminary data.</text>
</comment>
<dbReference type="EMBL" id="WUAV01000006">
    <property type="protein sequence ID" value="KAF1746876.1"/>
    <property type="molecule type" value="Genomic_DNA"/>
</dbReference>
<feature type="transmembrane region" description="Helical" evidence="1">
    <location>
        <begin position="20"/>
        <end position="42"/>
    </location>
</feature>
<dbReference type="AlphaFoldDB" id="A0A6A5FWA0"/>
<dbReference type="GeneID" id="9809145"/>
<dbReference type="KEGG" id="crq:GCK72_023334"/>
<dbReference type="CTD" id="9809145"/>
<sequence>MVFVVKTHLMIIFFEMLTKTFAPITNLFSQVTIFCLHLLRVLRAKMSIAHEKELHINENGVYPVVKKLPSPLCCFKVMHIRTGALWIAYCEIMWIVSQCSFWTAESVVREAFPPYVIIAGFAFTCIQLVLVFFLIQGVRTFRLAYIEVYMIGVCCRMFMFLSFFLTLLFFFVITDDEDQETSDQFFHRFLILKMIFTCVYTLLKAYALYTAYRLTPLISAMCNVSTAVIILFALCFHQTMSAGFMDAESAIQLPRRSAEMYWVNRAMPNKYRKYRTYSVLQSMAPEDKKRYSEQLKLRLAQLTQH</sequence>
<dbReference type="RefSeq" id="XP_053578917.1">
    <property type="nucleotide sequence ID" value="XM_053735351.1"/>
</dbReference>
<protein>
    <submittedName>
        <fullName evidence="2">Uncharacterized protein</fullName>
    </submittedName>
</protein>
<feature type="transmembrane region" description="Helical" evidence="1">
    <location>
        <begin position="185"/>
        <end position="203"/>
    </location>
</feature>
<feature type="transmembrane region" description="Helical" evidence="1">
    <location>
        <begin position="148"/>
        <end position="173"/>
    </location>
</feature>
<evidence type="ECO:0000313" key="3">
    <source>
        <dbReference type="Proteomes" id="UP000483820"/>
    </source>
</evidence>
<keyword evidence="1" id="KW-1133">Transmembrane helix</keyword>
<organism evidence="2 3">
    <name type="scientific">Caenorhabditis remanei</name>
    <name type="common">Caenorhabditis vulgaris</name>
    <dbReference type="NCBI Taxonomy" id="31234"/>
    <lineage>
        <taxon>Eukaryota</taxon>
        <taxon>Metazoa</taxon>
        <taxon>Ecdysozoa</taxon>
        <taxon>Nematoda</taxon>
        <taxon>Chromadorea</taxon>
        <taxon>Rhabditida</taxon>
        <taxon>Rhabditina</taxon>
        <taxon>Rhabditomorpha</taxon>
        <taxon>Rhabditoidea</taxon>
        <taxon>Rhabditidae</taxon>
        <taxon>Peloderinae</taxon>
        <taxon>Caenorhabditis</taxon>
    </lineage>
</organism>
<accession>A0A6A5FWA0</accession>
<proteinExistence type="predicted"/>
<keyword evidence="1" id="KW-0472">Membrane</keyword>
<gene>
    <name evidence="2" type="ORF">GCK72_023334</name>
</gene>
<dbReference type="Proteomes" id="UP000483820">
    <property type="component" value="Chromosome X"/>
</dbReference>
<evidence type="ECO:0000313" key="2">
    <source>
        <dbReference type="EMBL" id="KAF1746876.1"/>
    </source>
</evidence>
<evidence type="ECO:0000256" key="1">
    <source>
        <dbReference type="SAM" id="Phobius"/>
    </source>
</evidence>
<feature type="transmembrane region" description="Helical" evidence="1">
    <location>
        <begin position="84"/>
        <end position="103"/>
    </location>
</feature>
<feature type="transmembrane region" description="Helical" evidence="1">
    <location>
        <begin position="215"/>
        <end position="234"/>
    </location>
</feature>
<reference evidence="2 3" key="1">
    <citation type="submission" date="2019-12" db="EMBL/GenBank/DDBJ databases">
        <title>Chromosome-level assembly of the Caenorhabditis remanei genome.</title>
        <authorList>
            <person name="Teterina A.A."/>
            <person name="Willis J.H."/>
            <person name="Phillips P.C."/>
        </authorList>
    </citation>
    <scope>NUCLEOTIDE SEQUENCE [LARGE SCALE GENOMIC DNA]</scope>
    <source>
        <strain evidence="2 3">PX506</strain>
        <tissue evidence="2">Whole organism</tissue>
    </source>
</reference>
<name>A0A6A5FWA0_CAERE</name>
<keyword evidence="1" id="KW-0812">Transmembrane</keyword>